<dbReference type="PANTHER" id="PTHR30486">
    <property type="entry name" value="TWITCHING MOTILITY PROTEIN PILT"/>
    <property type="match status" value="1"/>
</dbReference>
<evidence type="ECO:0000313" key="4">
    <source>
        <dbReference type="Proteomes" id="UP000220621"/>
    </source>
</evidence>
<accession>A0A2A8BFH9</accession>
<evidence type="ECO:0000313" key="3">
    <source>
        <dbReference type="EMBL" id="PEM44103.1"/>
    </source>
</evidence>
<dbReference type="Gene3D" id="3.30.450.380">
    <property type="match status" value="1"/>
</dbReference>
<proteinExistence type="inferred from homology"/>
<protein>
    <recommendedName>
        <fullName evidence="2">Bacterial type II secretion system protein E domain-containing protein</fullName>
    </recommendedName>
</protein>
<name>A0A2A8BFH9_9BACI</name>
<dbReference type="PANTHER" id="PTHR30486:SF6">
    <property type="entry name" value="TYPE IV PILUS RETRACTATION ATPASE PILT"/>
    <property type="match status" value="1"/>
</dbReference>
<gene>
    <name evidence="3" type="ORF">CN611_29210</name>
</gene>
<dbReference type="SUPFAM" id="SSF52540">
    <property type="entry name" value="P-loop containing nucleoside triphosphate hydrolases"/>
    <property type="match status" value="1"/>
</dbReference>
<dbReference type="GO" id="GO:0016887">
    <property type="term" value="F:ATP hydrolysis activity"/>
    <property type="evidence" value="ECO:0007669"/>
    <property type="project" value="InterPro"/>
</dbReference>
<dbReference type="InterPro" id="IPR027417">
    <property type="entry name" value="P-loop_NTPase"/>
</dbReference>
<dbReference type="CDD" id="cd01130">
    <property type="entry name" value="VirB11-like_ATPase"/>
    <property type="match status" value="1"/>
</dbReference>
<dbReference type="EMBL" id="NUDL01000140">
    <property type="protein sequence ID" value="PEM44103.1"/>
    <property type="molecule type" value="Genomic_DNA"/>
</dbReference>
<dbReference type="InterPro" id="IPR050921">
    <property type="entry name" value="T4SS_GSP_E_ATPase"/>
</dbReference>
<dbReference type="AlphaFoldDB" id="A0A2A8BFH9"/>
<comment type="caution">
    <text evidence="3">The sequence shown here is derived from an EMBL/GenBank/DDBJ whole genome shotgun (WGS) entry which is preliminary data.</text>
</comment>
<dbReference type="Pfam" id="PF00437">
    <property type="entry name" value="T2SSE"/>
    <property type="match status" value="1"/>
</dbReference>
<sequence>MFSKGQMVNHRKKVKEINFEYKKLETIRNDLKNRYAELVIDALLKEEARQEIKKKIKNEYPAYFMDYDEDDVDGVIEYVVSELVGTGVIERLIKERPDITDISYNGSHLIVESSDYKRIYEDHEHQITEQYITRLIQKFAHAVGKEFTPKNPIFDGVYGSIRINAVHKQNTTGNSTMSLRIVRPNLVLNESNFETFAPQFIYDFFKVVMASRNNVLISGETGTGKTELLKLLFSMVQFEHKAIMIEDVPETHVKSLFPDKDVFSWLTGNGVTVTDEIIAALRNNPRWIMISELRGKETYEMIQAVLSGHHVVTSLHSVDAETSPKRLVNMSKIGYQVDEKSLEEDIMRYFNFGFHIKRVVVKATDTNGNPIKRVIRFLAKIVEYSVEGCQMVFEQKYRHGKFTFSTGELSQEFHEKLAEIDLNYKLPNYTDEVAFKKNLVISR</sequence>
<evidence type="ECO:0000256" key="1">
    <source>
        <dbReference type="ARBA" id="ARBA00006611"/>
    </source>
</evidence>
<reference evidence="3 4" key="1">
    <citation type="submission" date="2017-09" db="EMBL/GenBank/DDBJ databases">
        <title>Large-scale bioinformatics analysis of Bacillus genomes uncovers conserved roles of natural products in bacterial physiology.</title>
        <authorList>
            <consortium name="Agbiome Team Llc"/>
            <person name="Bleich R.M."/>
            <person name="Grubbs K.J."/>
            <person name="Santa Maria K.C."/>
            <person name="Allen S.E."/>
            <person name="Farag S."/>
            <person name="Shank E.A."/>
            <person name="Bowers A."/>
        </authorList>
    </citation>
    <scope>NUCLEOTIDE SEQUENCE [LARGE SCALE GENOMIC DNA]</scope>
    <source>
        <strain evidence="3 4">AFS010764</strain>
    </source>
</reference>
<feature type="domain" description="Bacterial type II secretion system protein E" evidence="2">
    <location>
        <begin position="175"/>
        <end position="335"/>
    </location>
</feature>
<dbReference type="Gene3D" id="3.40.50.300">
    <property type="entry name" value="P-loop containing nucleotide triphosphate hydrolases"/>
    <property type="match status" value="1"/>
</dbReference>
<dbReference type="Proteomes" id="UP000220621">
    <property type="component" value="Unassembled WGS sequence"/>
</dbReference>
<evidence type="ECO:0000259" key="2">
    <source>
        <dbReference type="Pfam" id="PF00437"/>
    </source>
</evidence>
<dbReference type="InterPro" id="IPR001482">
    <property type="entry name" value="T2SS/T4SS_dom"/>
</dbReference>
<dbReference type="RefSeq" id="WP_098103532.1">
    <property type="nucleotide sequence ID" value="NZ_NUDC01000054.1"/>
</dbReference>
<comment type="similarity">
    <text evidence="1">Belongs to the GSP E family.</text>
</comment>
<dbReference type="InterPro" id="IPR025662">
    <property type="entry name" value="Sigma_54_int_dom_ATP-bd_1"/>
</dbReference>
<dbReference type="PROSITE" id="PS00675">
    <property type="entry name" value="SIGMA54_INTERACT_1"/>
    <property type="match status" value="1"/>
</dbReference>
<organism evidence="3 4">
    <name type="scientific">Bacillus wiedmannii</name>
    <dbReference type="NCBI Taxonomy" id="1890302"/>
    <lineage>
        <taxon>Bacteria</taxon>
        <taxon>Bacillati</taxon>
        <taxon>Bacillota</taxon>
        <taxon>Bacilli</taxon>
        <taxon>Bacillales</taxon>
        <taxon>Bacillaceae</taxon>
        <taxon>Bacillus</taxon>
        <taxon>Bacillus cereus group</taxon>
    </lineage>
</organism>